<evidence type="ECO:0000256" key="1">
    <source>
        <dbReference type="ARBA" id="ARBA00000968"/>
    </source>
</evidence>
<feature type="repeat" description="Lumazine-binding" evidence="11">
    <location>
        <begin position="98"/>
        <end position="194"/>
    </location>
</feature>
<evidence type="ECO:0000256" key="10">
    <source>
        <dbReference type="NCBIfam" id="TIGR00187"/>
    </source>
</evidence>
<evidence type="ECO:0000256" key="5">
    <source>
        <dbReference type="ARBA" id="ARBA00012827"/>
    </source>
</evidence>
<dbReference type="FunFam" id="2.40.30.20:FF:000004">
    <property type="entry name" value="Riboflavin synthase, alpha subunit"/>
    <property type="match status" value="1"/>
</dbReference>
<evidence type="ECO:0000256" key="3">
    <source>
        <dbReference type="ARBA" id="ARBA00004887"/>
    </source>
</evidence>
<dbReference type="NCBIfam" id="NF009566">
    <property type="entry name" value="PRK13020.1"/>
    <property type="match status" value="1"/>
</dbReference>
<feature type="domain" description="Lumazine-binding" evidence="12">
    <location>
        <begin position="98"/>
        <end position="194"/>
    </location>
</feature>
<evidence type="ECO:0000256" key="7">
    <source>
        <dbReference type="ARBA" id="ARBA00022619"/>
    </source>
</evidence>
<protein>
    <recommendedName>
        <fullName evidence="6 10">Riboflavin synthase</fullName>
        <ecNumber evidence="5 10">2.5.1.9</ecNumber>
    </recommendedName>
</protein>
<accession>A0A1C3H6T4</accession>
<evidence type="ECO:0000256" key="8">
    <source>
        <dbReference type="ARBA" id="ARBA00022679"/>
    </source>
</evidence>
<evidence type="ECO:0000256" key="9">
    <source>
        <dbReference type="ARBA" id="ARBA00022737"/>
    </source>
</evidence>
<evidence type="ECO:0000259" key="12">
    <source>
        <dbReference type="PROSITE" id="PS51177"/>
    </source>
</evidence>
<gene>
    <name evidence="13" type="ORF">CHUV0807_2269</name>
</gene>
<dbReference type="Gene3D" id="2.40.30.20">
    <property type="match status" value="2"/>
</dbReference>
<name>A0A1C3H6T4_9GAMM</name>
<dbReference type="InterPro" id="IPR001783">
    <property type="entry name" value="Lumazine-bd"/>
</dbReference>
<dbReference type="RefSeq" id="WP_079541967.1">
    <property type="nucleotide sequence ID" value="NZ_CAUQEP010000011.1"/>
</dbReference>
<dbReference type="InterPro" id="IPR026017">
    <property type="entry name" value="Lumazine-bd_dom"/>
</dbReference>
<dbReference type="EMBL" id="FKLO01000076">
    <property type="protein sequence ID" value="SAM71004.1"/>
    <property type="molecule type" value="Genomic_DNA"/>
</dbReference>
<evidence type="ECO:0000256" key="4">
    <source>
        <dbReference type="ARBA" id="ARBA00011233"/>
    </source>
</evidence>
<dbReference type="CDD" id="cd00402">
    <property type="entry name" value="Riboflavin_synthase_like"/>
    <property type="match status" value="1"/>
</dbReference>
<dbReference type="FunFam" id="2.40.30.20:FF:000003">
    <property type="entry name" value="Riboflavin synthase, alpha subunit"/>
    <property type="match status" value="1"/>
</dbReference>
<dbReference type="NCBIfam" id="TIGR00187">
    <property type="entry name" value="ribE"/>
    <property type="match status" value="1"/>
</dbReference>
<dbReference type="GO" id="GO:0009231">
    <property type="term" value="P:riboflavin biosynthetic process"/>
    <property type="evidence" value="ECO:0007669"/>
    <property type="project" value="UniProtKB-KW"/>
</dbReference>
<dbReference type="InterPro" id="IPR017938">
    <property type="entry name" value="Riboflavin_synthase-like_b-brl"/>
</dbReference>
<evidence type="ECO:0000313" key="13">
    <source>
        <dbReference type="EMBL" id="SAM71004.1"/>
    </source>
</evidence>
<proteinExistence type="predicted"/>
<comment type="catalytic activity">
    <reaction evidence="1">
        <text>2 6,7-dimethyl-8-(1-D-ribityl)lumazine + H(+) = 5-amino-6-(D-ribitylamino)uracil + riboflavin</text>
        <dbReference type="Rhea" id="RHEA:20772"/>
        <dbReference type="ChEBI" id="CHEBI:15378"/>
        <dbReference type="ChEBI" id="CHEBI:15934"/>
        <dbReference type="ChEBI" id="CHEBI:57986"/>
        <dbReference type="ChEBI" id="CHEBI:58201"/>
        <dbReference type="EC" id="2.5.1.9"/>
    </reaction>
</comment>
<reference evidence="14" key="1">
    <citation type="submission" date="2016-04" db="EMBL/GenBank/DDBJ databases">
        <authorList>
            <person name="Tagini F."/>
        </authorList>
    </citation>
    <scope>NUCLEOTIDE SEQUENCE [LARGE SCALE GENOMIC DNA]</scope>
    <source>
        <strain evidence="14">CHUV0807</strain>
    </source>
</reference>
<evidence type="ECO:0000313" key="14">
    <source>
        <dbReference type="Proteomes" id="UP000190837"/>
    </source>
</evidence>
<dbReference type="PANTHER" id="PTHR21098">
    <property type="entry name" value="RIBOFLAVIN SYNTHASE ALPHA CHAIN"/>
    <property type="match status" value="1"/>
</dbReference>
<dbReference type="PROSITE" id="PS51177">
    <property type="entry name" value="LUMAZINE_BIND"/>
    <property type="match status" value="2"/>
</dbReference>
<evidence type="ECO:0000256" key="6">
    <source>
        <dbReference type="ARBA" id="ARBA00013950"/>
    </source>
</evidence>
<evidence type="ECO:0000256" key="2">
    <source>
        <dbReference type="ARBA" id="ARBA00002803"/>
    </source>
</evidence>
<dbReference type="AlphaFoldDB" id="A0A1C3H6T4"/>
<dbReference type="GO" id="GO:0004746">
    <property type="term" value="F:riboflavin synthase activity"/>
    <property type="evidence" value="ECO:0007669"/>
    <property type="project" value="UniProtKB-UniRule"/>
</dbReference>
<dbReference type="PANTHER" id="PTHR21098:SF12">
    <property type="entry name" value="RIBOFLAVIN SYNTHASE"/>
    <property type="match status" value="1"/>
</dbReference>
<keyword evidence="7" id="KW-0686">Riboflavin biosynthesis</keyword>
<sequence>MFTGIIETTGSLQRRDDHGDDCTLTIASDTFDFSRCALGDSIAVNGVCLTAVALTAHSFSADVSHETLRLTTLGSLQSGDAVNLEYALTLATPLGGHLVSGHVDGVGELLARAADARSERLTFAAPAPLARYIAAKGSITINGVSLTVNTVDANRFSVNIVPHTMSRTTLGALQPGDAVNLEVDLVARYLERLLTAPQENSGGLTLETLQKHGF</sequence>
<feature type="domain" description="Lumazine-binding" evidence="12">
    <location>
        <begin position="1"/>
        <end position="97"/>
    </location>
</feature>
<dbReference type="NCBIfam" id="NF006767">
    <property type="entry name" value="PRK09289.1"/>
    <property type="match status" value="1"/>
</dbReference>
<comment type="pathway">
    <text evidence="3">Cofactor biosynthesis; riboflavin biosynthesis; riboflavin from 2-hydroxy-3-oxobutyl phosphate and 5-amino-6-(D-ribitylamino)uracil: step 2/2.</text>
</comment>
<dbReference type="EC" id="2.5.1.9" evidence="5 10"/>
<evidence type="ECO:0000256" key="11">
    <source>
        <dbReference type="PROSITE-ProRule" id="PRU00524"/>
    </source>
</evidence>
<organism evidence="13 14">
    <name type="scientific">Cardiobacterium hominis</name>
    <dbReference type="NCBI Taxonomy" id="2718"/>
    <lineage>
        <taxon>Bacteria</taxon>
        <taxon>Pseudomonadati</taxon>
        <taxon>Pseudomonadota</taxon>
        <taxon>Gammaproteobacteria</taxon>
        <taxon>Cardiobacteriales</taxon>
        <taxon>Cardiobacteriaceae</taxon>
        <taxon>Cardiobacterium</taxon>
    </lineage>
</organism>
<dbReference type="SUPFAM" id="SSF63380">
    <property type="entry name" value="Riboflavin synthase domain-like"/>
    <property type="match status" value="2"/>
</dbReference>
<keyword evidence="9" id="KW-0677">Repeat</keyword>
<comment type="subunit">
    <text evidence="4">Homotrimer.</text>
</comment>
<dbReference type="PIRSF" id="PIRSF000498">
    <property type="entry name" value="Riboflavin_syn_A"/>
    <property type="match status" value="1"/>
</dbReference>
<comment type="function">
    <text evidence="2">Catalyzes the dismutation of two molecules of 6,7-dimethyl-8-ribityllumazine, resulting in the formation of riboflavin and 5-amino-6-(D-ribitylamino)uracil.</text>
</comment>
<dbReference type="Proteomes" id="UP000190837">
    <property type="component" value="Unassembled WGS sequence"/>
</dbReference>
<dbReference type="Pfam" id="PF00677">
    <property type="entry name" value="Lum_binding"/>
    <property type="match status" value="2"/>
</dbReference>
<keyword evidence="8 13" id="KW-0808">Transferase</keyword>
<feature type="repeat" description="Lumazine-binding" evidence="11">
    <location>
        <begin position="1"/>
        <end position="97"/>
    </location>
</feature>
<dbReference type="InterPro" id="IPR023366">
    <property type="entry name" value="ATP_synth_asu-like_sf"/>
</dbReference>